<dbReference type="PATRIC" id="fig|81408.3.peg.1946"/>
<evidence type="ECO:0000313" key="1">
    <source>
        <dbReference type="EMBL" id="KYD06900.1"/>
    </source>
</evidence>
<dbReference type="AlphaFoldDB" id="A0A150L3M2"/>
<dbReference type="Proteomes" id="UP000075455">
    <property type="component" value="Unassembled WGS sequence"/>
</dbReference>
<gene>
    <name evidence="1" type="ORF">B4119_0685</name>
</gene>
<dbReference type="EMBL" id="LQYS01000123">
    <property type="protein sequence ID" value="KYD06900.1"/>
    <property type="molecule type" value="Genomic_DNA"/>
</dbReference>
<evidence type="ECO:0000313" key="2">
    <source>
        <dbReference type="Proteomes" id="UP000075455"/>
    </source>
</evidence>
<sequence length="66" mass="7860">MVICPIFFFHSLLPLRLPKYLILKSRIQDLLYKTLAFIVNKKMLSCHLAGKTPRLLFPAMTWQRRK</sequence>
<proteinExistence type="predicted"/>
<name>A0A150L3M2_9BACL</name>
<accession>A0A150L3M2</accession>
<reference evidence="1 2" key="1">
    <citation type="submission" date="2016-01" db="EMBL/GenBank/DDBJ databases">
        <title>Draft Genome Sequences of Seven Thermophilic Sporeformers Isolated from Foods.</title>
        <authorList>
            <person name="Berendsen E.M."/>
            <person name="Wells-Bennik M.H."/>
            <person name="Krawcyk A.O."/>
            <person name="De Jong A."/>
            <person name="Holsappel S."/>
            <person name="Eijlander R.T."/>
            <person name="Kuipers O.P."/>
        </authorList>
    </citation>
    <scope>NUCLEOTIDE SEQUENCE [LARGE SCALE GENOMIC DNA]</scope>
    <source>
        <strain evidence="1 2">B4119</strain>
    </source>
</reference>
<protein>
    <submittedName>
        <fullName evidence="1">Uncharacterized protein</fullName>
    </submittedName>
</protein>
<comment type="caution">
    <text evidence="1">The sequence shown here is derived from an EMBL/GenBank/DDBJ whole genome shotgun (WGS) entry which is preliminary data.</text>
</comment>
<organism evidence="1 2">
    <name type="scientific">Saccharococcus caldoxylosilyticus</name>
    <dbReference type="NCBI Taxonomy" id="81408"/>
    <lineage>
        <taxon>Bacteria</taxon>
        <taxon>Bacillati</taxon>
        <taxon>Bacillota</taxon>
        <taxon>Bacilli</taxon>
        <taxon>Bacillales</taxon>
        <taxon>Anoxybacillaceae</taxon>
        <taxon>Saccharococcus</taxon>
    </lineage>
</organism>